<evidence type="ECO:0000256" key="4">
    <source>
        <dbReference type="PROSITE-ProRule" id="PRU00134"/>
    </source>
</evidence>
<evidence type="ECO:0000256" key="5">
    <source>
        <dbReference type="SAM" id="MobiDB-lite"/>
    </source>
</evidence>
<feature type="region of interest" description="Disordered" evidence="5">
    <location>
        <begin position="1"/>
        <end position="20"/>
    </location>
</feature>
<dbReference type="AlphaFoldDB" id="A0A8H6HEB2"/>
<feature type="compositionally biased region" description="Basic residues" evidence="5">
    <location>
        <begin position="1"/>
        <end position="11"/>
    </location>
</feature>
<sequence length="70" mass="7674">MECRRDLRRARKGGDGVGESKECAGCKGFVYCGEACQREGWGAGHKGECAYARVDMMVGLVCWSVRARVN</sequence>
<evidence type="ECO:0000313" key="8">
    <source>
        <dbReference type="Proteomes" id="UP000521943"/>
    </source>
</evidence>
<dbReference type="PROSITE" id="PS50865">
    <property type="entry name" value="ZF_MYND_2"/>
    <property type="match status" value="1"/>
</dbReference>
<keyword evidence="3" id="KW-0862">Zinc</keyword>
<organism evidence="7 8">
    <name type="scientific">Ephemerocybe angulata</name>
    <dbReference type="NCBI Taxonomy" id="980116"/>
    <lineage>
        <taxon>Eukaryota</taxon>
        <taxon>Fungi</taxon>
        <taxon>Dikarya</taxon>
        <taxon>Basidiomycota</taxon>
        <taxon>Agaricomycotina</taxon>
        <taxon>Agaricomycetes</taxon>
        <taxon>Agaricomycetidae</taxon>
        <taxon>Agaricales</taxon>
        <taxon>Agaricineae</taxon>
        <taxon>Psathyrellaceae</taxon>
        <taxon>Ephemerocybe</taxon>
    </lineage>
</organism>
<dbReference type="InterPro" id="IPR002893">
    <property type="entry name" value="Znf_MYND"/>
</dbReference>
<dbReference type="Pfam" id="PF01753">
    <property type="entry name" value="zf-MYND"/>
    <property type="match status" value="1"/>
</dbReference>
<dbReference type="SUPFAM" id="SSF144232">
    <property type="entry name" value="HIT/MYND zinc finger-like"/>
    <property type="match status" value="1"/>
</dbReference>
<evidence type="ECO:0000313" key="7">
    <source>
        <dbReference type="EMBL" id="KAF6745408.1"/>
    </source>
</evidence>
<dbReference type="Proteomes" id="UP000521943">
    <property type="component" value="Unassembled WGS sequence"/>
</dbReference>
<dbReference type="OrthoDB" id="265717at2759"/>
<proteinExistence type="predicted"/>
<evidence type="ECO:0000256" key="3">
    <source>
        <dbReference type="ARBA" id="ARBA00022833"/>
    </source>
</evidence>
<dbReference type="EMBL" id="JACGCI010000106">
    <property type="protein sequence ID" value="KAF6745408.1"/>
    <property type="molecule type" value="Genomic_DNA"/>
</dbReference>
<accession>A0A8H6HEB2</accession>
<dbReference type="GO" id="GO:0008270">
    <property type="term" value="F:zinc ion binding"/>
    <property type="evidence" value="ECO:0007669"/>
    <property type="project" value="UniProtKB-KW"/>
</dbReference>
<dbReference type="Gene3D" id="6.10.140.2220">
    <property type="match status" value="1"/>
</dbReference>
<reference evidence="7 8" key="1">
    <citation type="submission" date="2020-07" db="EMBL/GenBank/DDBJ databases">
        <title>Comparative genomics of pyrophilous fungi reveals a link between fire events and developmental genes.</title>
        <authorList>
            <consortium name="DOE Joint Genome Institute"/>
            <person name="Steindorff A.S."/>
            <person name="Carver A."/>
            <person name="Calhoun S."/>
            <person name="Stillman K."/>
            <person name="Liu H."/>
            <person name="Lipzen A."/>
            <person name="Pangilinan J."/>
            <person name="Labutti K."/>
            <person name="Bruns T.D."/>
            <person name="Grigoriev I.V."/>
        </authorList>
    </citation>
    <scope>NUCLEOTIDE SEQUENCE [LARGE SCALE GENOMIC DNA]</scope>
    <source>
        <strain evidence="7 8">CBS 144469</strain>
    </source>
</reference>
<keyword evidence="2 4" id="KW-0863">Zinc-finger</keyword>
<evidence type="ECO:0000256" key="1">
    <source>
        <dbReference type="ARBA" id="ARBA00022723"/>
    </source>
</evidence>
<comment type="caution">
    <text evidence="7">The sequence shown here is derived from an EMBL/GenBank/DDBJ whole genome shotgun (WGS) entry which is preliminary data.</text>
</comment>
<feature type="domain" description="MYND-type" evidence="6">
    <location>
        <begin position="3"/>
        <end position="49"/>
    </location>
</feature>
<protein>
    <recommendedName>
        <fullName evidence="6">MYND-type domain-containing protein</fullName>
    </recommendedName>
</protein>
<evidence type="ECO:0000256" key="2">
    <source>
        <dbReference type="ARBA" id="ARBA00022771"/>
    </source>
</evidence>
<gene>
    <name evidence="7" type="ORF">DFP72DRAFT_926148</name>
</gene>
<keyword evidence="8" id="KW-1185">Reference proteome</keyword>
<name>A0A8H6HEB2_9AGAR</name>
<evidence type="ECO:0000259" key="6">
    <source>
        <dbReference type="PROSITE" id="PS50865"/>
    </source>
</evidence>
<keyword evidence="1" id="KW-0479">Metal-binding</keyword>